<evidence type="ECO:0000313" key="5">
    <source>
        <dbReference type="Proteomes" id="UP000037688"/>
    </source>
</evidence>
<dbReference type="AlphaFoldDB" id="A0A0N0UHS6"/>
<dbReference type="InterPro" id="IPR036380">
    <property type="entry name" value="Isochorismatase-like_sf"/>
</dbReference>
<keyword evidence="5" id="KW-1185">Reference proteome</keyword>
<keyword evidence="2" id="KW-0378">Hydrolase</keyword>
<proteinExistence type="inferred from homology"/>
<dbReference type="GO" id="GO:0016787">
    <property type="term" value="F:hydrolase activity"/>
    <property type="evidence" value="ECO:0007669"/>
    <property type="project" value="UniProtKB-KW"/>
</dbReference>
<dbReference type="SUPFAM" id="SSF52499">
    <property type="entry name" value="Isochorismatase-like hydrolases"/>
    <property type="match status" value="1"/>
</dbReference>
<dbReference type="RefSeq" id="WP_053781092.1">
    <property type="nucleotide sequence ID" value="NZ_LITU01000055.1"/>
</dbReference>
<protein>
    <recommendedName>
        <fullName evidence="3">Isochorismatase-like domain-containing protein</fullName>
    </recommendedName>
</protein>
<dbReference type="InterPro" id="IPR050272">
    <property type="entry name" value="Isochorismatase-like_hydrls"/>
</dbReference>
<gene>
    <name evidence="4" type="ORF">AMS66_12345</name>
</gene>
<dbReference type="PATRIC" id="fig|1705561.3.peg.2364"/>
<dbReference type="Proteomes" id="UP000037688">
    <property type="component" value="Unassembled WGS sequence"/>
</dbReference>
<accession>A0A0N0UHS6</accession>
<sequence length="179" mass="19810">MIHKPALLIIDVQTGSFMNPLFIHNSEELLTNIKQLITWAHTSKIPVILTQHNGKLGTITSKTSSGWSLHPDLSLLAEDVKIEKDFPDSFQGTNLESHLTHLGVNRLVVAGIQTEICVDATCRRAFSLGFDVILAKDAHSTAESSFLSAEQIISHHNIVLQNWFVSLSDTQNIIMSVSR</sequence>
<evidence type="ECO:0000313" key="4">
    <source>
        <dbReference type="EMBL" id="KOY16154.1"/>
    </source>
</evidence>
<dbReference type="PANTHER" id="PTHR43540:SF14">
    <property type="entry name" value="ISOCHORISMATASE"/>
    <property type="match status" value="1"/>
</dbReference>
<feature type="domain" description="Isochorismatase-like" evidence="3">
    <location>
        <begin position="6"/>
        <end position="144"/>
    </location>
</feature>
<dbReference type="EMBL" id="LITU01000055">
    <property type="protein sequence ID" value="KOY16154.1"/>
    <property type="molecule type" value="Genomic_DNA"/>
</dbReference>
<dbReference type="OrthoDB" id="9785724at2"/>
<organism evidence="4 5">
    <name type="scientific">Paenibacillus xylanivorans</name>
    <dbReference type="NCBI Taxonomy" id="1705561"/>
    <lineage>
        <taxon>Bacteria</taxon>
        <taxon>Bacillati</taxon>
        <taxon>Bacillota</taxon>
        <taxon>Bacilli</taxon>
        <taxon>Bacillales</taxon>
        <taxon>Paenibacillaceae</taxon>
        <taxon>Paenibacillus</taxon>
    </lineage>
</organism>
<evidence type="ECO:0000259" key="3">
    <source>
        <dbReference type="Pfam" id="PF00857"/>
    </source>
</evidence>
<comment type="similarity">
    <text evidence="1">Belongs to the isochorismatase family.</text>
</comment>
<dbReference type="Pfam" id="PF00857">
    <property type="entry name" value="Isochorismatase"/>
    <property type="match status" value="1"/>
</dbReference>
<dbReference type="CDD" id="cd01014">
    <property type="entry name" value="nicotinamidase_related"/>
    <property type="match status" value="1"/>
</dbReference>
<reference evidence="4 5" key="1">
    <citation type="submission" date="2015-08" db="EMBL/GenBank/DDBJ databases">
        <title>Draft genome sequence of cellulolytic and xylanolytic Paenibacillus sp. A59, isolated from a decaying forest soil from Patagonia, Argentina.</title>
        <authorList>
            <person name="Ghio S."/>
            <person name="Caceres A.M."/>
            <person name="Talia P."/>
            <person name="Grasso D."/>
            <person name="Campos E."/>
        </authorList>
    </citation>
    <scope>NUCLEOTIDE SEQUENCE [LARGE SCALE GENOMIC DNA]</scope>
    <source>
        <strain evidence="4 5">A59</strain>
    </source>
</reference>
<name>A0A0N0UHS6_9BACL</name>
<evidence type="ECO:0000256" key="2">
    <source>
        <dbReference type="ARBA" id="ARBA00022801"/>
    </source>
</evidence>
<comment type="caution">
    <text evidence="4">The sequence shown here is derived from an EMBL/GenBank/DDBJ whole genome shotgun (WGS) entry which is preliminary data.</text>
</comment>
<dbReference type="Gene3D" id="3.40.50.850">
    <property type="entry name" value="Isochorismatase-like"/>
    <property type="match status" value="1"/>
</dbReference>
<dbReference type="PANTHER" id="PTHR43540">
    <property type="entry name" value="PEROXYUREIDOACRYLATE/UREIDOACRYLATE AMIDOHYDROLASE-RELATED"/>
    <property type="match status" value="1"/>
</dbReference>
<dbReference type="InterPro" id="IPR000868">
    <property type="entry name" value="Isochorismatase-like_dom"/>
</dbReference>
<evidence type="ECO:0000256" key="1">
    <source>
        <dbReference type="ARBA" id="ARBA00006336"/>
    </source>
</evidence>